<proteinExistence type="predicted"/>
<gene>
    <name evidence="2" type="ORF">GA0070616_3402</name>
</gene>
<organism evidence="2 3">
    <name type="scientific">Micromonospora nigra</name>
    <dbReference type="NCBI Taxonomy" id="145857"/>
    <lineage>
        <taxon>Bacteria</taxon>
        <taxon>Bacillati</taxon>
        <taxon>Actinomycetota</taxon>
        <taxon>Actinomycetes</taxon>
        <taxon>Micromonosporales</taxon>
        <taxon>Micromonosporaceae</taxon>
        <taxon>Micromonospora</taxon>
    </lineage>
</organism>
<evidence type="ECO:0000256" key="1">
    <source>
        <dbReference type="SAM" id="Phobius"/>
    </source>
</evidence>
<sequence length="54" mass="5927">MHVQVPPPRRLPAQDMDALDADEQRAQRLTWSVGAVAGVVLLGLLCLLCTRVVF</sequence>
<keyword evidence="1" id="KW-0472">Membrane</keyword>
<protein>
    <submittedName>
        <fullName evidence="2">Uncharacterized protein</fullName>
    </submittedName>
</protein>
<dbReference type="Proteomes" id="UP000199699">
    <property type="component" value="Unassembled WGS sequence"/>
</dbReference>
<keyword evidence="3" id="KW-1185">Reference proteome</keyword>
<keyword evidence="1" id="KW-0812">Transmembrane</keyword>
<reference evidence="2 3" key="1">
    <citation type="submission" date="2016-06" db="EMBL/GenBank/DDBJ databases">
        <authorList>
            <person name="Kjaerup R.B."/>
            <person name="Dalgaard T.S."/>
            <person name="Juul-Madsen H.R."/>
        </authorList>
    </citation>
    <scope>NUCLEOTIDE SEQUENCE [LARGE SCALE GENOMIC DNA]</scope>
    <source>
        <strain evidence="2 3">DSM 43818</strain>
    </source>
</reference>
<evidence type="ECO:0000313" key="2">
    <source>
        <dbReference type="EMBL" id="SCL26931.1"/>
    </source>
</evidence>
<feature type="transmembrane region" description="Helical" evidence="1">
    <location>
        <begin position="29"/>
        <end position="53"/>
    </location>
</feature>
<dbReference type="EMBL" id="FMHT01000003">
    <property type="protein sequence ID" value="SCL26931.1"/>
    <property type="molecule type" value="Genomic_DNA"/>
</dbReference>
<dbReference type="RefSeq" id="WP_425412954.1">
    <property type="nucleotide sequence ID" value="NZ_FMHT01000003.1"/>
</dbReference>
<evidence type="ECO:0000313" key="3">
    <source>
        <dbReference type="Proteomes" id="UP000199699"/>
    </source>
</evidence>
<keyword evidence="1" id="KW-1133">Transmembrane helix</keyword>
<name>A0A1C6SBT4_9ACTN</name>
<accession>A0A1C6SBT4</accession>
<dbReference type="AlphaFoldDB" id="A0A1C6SBT4"/>